<keyword evidence="1" id="KW-0732">Signal</keyword>
<gene>
    <name evidence="2" type="ORF">SCULI_v1c06200</name>
</gene>
<sequence length="331" mass="34607">MKKLLGLLGAMGMVASTSSVVIACGDKPEDTKALTPAEGVDAAKIIETFEIEQADGKISKNYEDTAAIPEAEGIPGIEGFPGSTSTVEFDTTKVLFNETKELEGQNLETGIGYMFSIQAKQDDTSATIYVIKTDASGLTEEGKGTIKNTTVYKYKVDLPQPEVKELKADDVKAKTTGIKDLADLAAVNTELAKITMDGLESLTAVAKDGSETDVTVTIAVAEGYTLVGDATFDIAGAIKEETTPEVKELKAEEVVAKTTGIKDLADLAAVNTELAKITMDGLESLTAVAKDGSETDVTVTITVAEGYTLVGDATFDIAGAILVTPEGEDQA</sequence>
<evidence type="ECO:0008006" key="4">
    <source>
        <dbReference type="Google" id="ProtNLM"/>
    </source>
</evidence>
<dbReference type="InterPro" id="IPR054816">
    <property type="entry name" value="Lipoprotein_mollicutes-type_CS"/>
</dbReference>
<dbReference type="EMBL" id="CP006681">
    <property type="protein sequence ID" value="AHI52961.1"/>
    <property type="molecule type" value="Genomic_DNA"/>
</dbReference>
<accession>W6A7K1</accession>
<evidence type="ECO:0000313" key="3">
    <source>
        <dbReference type="Proteomes" id="UP000019267"/>
    </source>
</evidence>
<feature type="chain" id="PRO_5004876980" description="Lipoprotein" evidence="1">
    <location>
        <begin position="24"/>
        <end position="331"/>
    </location>
</feature>
<dbReference type="RefSeq" id="WP_025363196.1">
    <property type="nucleotide sequence ID" value="NZ_CP006681.1"/>
</dbReference>
<dbReference type="KEGG" id="scq:SCULI_v1c06200"/>
<name>W6A7K1_9MOLU</name>
<feature type="signal peptide" evidence="1">
    <location>
        <begin position="1"/>
        <end position="23"/>
    </location>
</feature>
<keyword evidence="3" id="KW-1185">Reference proteome</keyword>
<proteinExistence type="predicted"/>
<dbReference type="HOGENOM" id="CLU_908839_0_0_14"/>
<organism evidence="2 3">
    <name type="scientific">Spiroplasma culicicola AES-1</name>
    <dbReference type="NCBI Taxonomy" id="1276246"/>
    <lineage>
        <taxon>Bacteria</taxon>
        <taxon>Bacillati</taxon>
        <taxon>Mycoplasmatota</taxon>
        <taxon>Mollicutes</taxon>
        <taxon>Entomoplasmatales</taxon>
        <taxon>Spiroplasmataceae</taxon>
        <taxon>Spiroplasma</taxon>
    </lineage>
</organism>
<dbReference type="OrthoDB" id="9996084at2"/>
<dbReference type="NCBIfam" id="NF038029">
    <property type="entry name" value="LP_plasma"/>
    <property type="match status" value="1"/>
</dbReference>
<dbReference type="AlphaFoldDB" id="W6A7K1"/>
<dbReference type="PROSITE" id="PS51257">
    <property type="entry name" value="PROKAR_LIPOPROTEIN"/>
    <property type="match status" value="1"/>
</dbReference>
<dbReference type="STRING" id="1276246.SCULI_v1c06200"/>
<evidence type="ECO:0000256" key="1">
    <source>
        <dbReference type="SAM" id="SignalP"/>
    </source>
</evidence>
<reference evidence="2 3" key="1">
    <citation type="journal article" date="2014" name="Genome Biol. Evol.">
        <title>Molecular evolution of the substrate utilization strategies and putative virulence factors in mosquito-associated Spiroplasma species.</title>
        <authorList>
            <person name="Chang T.H."/>
            <person name="Lo W.S."/>
            <person name="Ku C."/>
            <person name="Chen L.L."/>
            <person name="Kuo C.H."/>
        </authorList>
    </citation>
    <scope>NUCLEOTIDE SEQUENCE [LARGE SCALE GENOMIC DNA]</scope>
    <source>
        <strain evidence="2">AES-1</strain>
    </source>
</reference>
<dbReference type="Proteomes" id="UP000019267">
    <property type="component" value="Chromosome"/>
</dbReference>
<protein>
    <recommendedName>
        <fullName evidence="4">Lipoprotein</fullName>
    </recommendedName>
</protein>
<evidence type="ECO:0000313" key="2">
    <source>
        <dbReference type="EMBL" id="AHI52961.1"/>
    </source>
</evidence>
<dbReference type="PATRIC" id="fig|1276246.3.peg.619"/>